<dbReference type="AlphaFoldDB" id="A0A1F5JCV8"/>
<name>A0A1F5JCV8_9BACT</name>
<evidence type="ECO:0000313" key="2">
    <source>
        <dbReference type="EMBL" id="OGE26398.1"/>
    </source>
</evidence>
<dbReference type="Pfam" id="PF01796">
    <property type="entry name" value="OB_ChsH2_C"/>
    <property type="match status" value="1"/>
</dbReference>
<sequence length="99" mass="11332">MNSPVQIWRQHKTLHNYLNKIGKLLVWTKILVAPQGFENQVPYLVGIVQLTEGEKLPVQIVDCDEKDLKPNQKVQVVIRKIGKARSEDVIEYGVKVKSI</sequence>
<reference evidence="2 3" key="1">
    <citation type="journal article" date="2016" name="Nat. Commun.">
        <title>Thousands of microbial genomes shed light on interconnected biogeochemical processes in an aquifer system.</title>
        <authorList>
            <person name="Anantharaman K."/>
            <person name="Brown C.T."/>
            <person name="Hug L.A."/>
            <person name="Sharon I."/>
            <person name="Castelle C.J."/>
            <person name="Probst A.J."/>
            <person name="Thomas B.C."/>
            <person name="Singh A."/>
            <person name="Wilkins M.J."/>
            <person name="Karaoz U."/>
            <person name="Brodie E.L."/>
            <person name="Williams K.H."/>
            <person name="Hubbard S.S."/>
            <person name="Banfield J.F."/>
        </authorList>
    </citation>
    <scope>NUCLEOTIDE SEQUENCE [LARGE SCALE GENOMIC DNA]</scope>
</reference>
<dbReference type="Proteomes" id="UP000177042">
    <property type="component" value="Unassembled WGS sequence"/>
</dbReference>
<protein>
    <recommendedName>
        <fullName evidence="1">ChsH2 C-terminal OB-fold domain-containing protein</fullName>
    </recommendedName>
</protein>
<comment type="caution">
    <text evidence="2">The sequence shown here is derived from an EMBL/GenBank/DDBJ whole genome shotgun (WGS) entry which is preliminary data.</text>
</comment>
<accession>A0A1F5JCV8</accession>
<dbReference type="SUPFAM" id="SSF50249">
    <property type="entry name" value="Nucleic acid-binding proteins"/>
    <property type="match status" value="1"/>
</dbReference>
<organism evidence="2 3">
    <name type="scientific">Candidatus Daviesbacteria bacterium RIFCSPHIGHO2_02_FULL_39_12</name>
    <dbReference type="NCBI Taxonomy" id="1797770"/>
    <lineage>
        <taxon>Bacteria</taxon>
        <taxon>Candidatus Daviesiibacteriota</taxon>
    </lineage>
</organism>
<dbReference type="EMBL" id="MFCX01000011">
    <property type="protein sequence ID" value="OGE26398.1"/>
    <property type="molecule type" value="Genomic_DNA"/>
</dbReference>
<proteinExistence type="predicted"/>
<evidence type="ECO:0000259" key="1">
    <source>
        <dbReference type="Pfam" id="PF01796"/>
    </source>
</evidence>
<dbReference type="InterPro" id="IPR002878">
    <property type="entry name" value="ChsH2_C"/>
</dbReference>
<evidence type="ECO:0000313" key="3">
    <source>
        <dbReference type="Proteomes" id="UP000177042"/>
    </source>
</evidence>
<gene>
    <name evidence="2" type="ORF">A3C26_01555</name>
</gene>
<feature type="domain" description="ChsH2 C-terminal OB-fold" evidence="1">
    <location>
        <begin position="19"/>
        <end position="79"/>
    </location>
</feature>
<dbReference type="InterPro" id="IPR012340">
    <property type="entry name" value="NA-bd_OB-fold"/>
</dbReference>